<protein>
    <recommendedName>
        <fullName evidence="1">Knr4/Smi1-like domain-containing protein</fullName>
    </recommendedName>
</protein>
<dbReference type="SUPFAM" id="SSF160631">
    <property type="entry name" value="SMI1/KNR4-like"/>
    <property type="match status" value="1"/>
</dbReference>
<feature type="domain" description="Knr4/Smi1-like" evidence="1">
    <location>
        <begin position="28"/>
        <end position="150"/>
    </location>
</feature>
<dbReference type="RefSeq" id="WP_345689666.1">
    <property type="nucleotide sequence ID" value="NZ_BAABRO010000042.1"/>
</dbReference>
<organism evidence="2 3">
    <name type="scientific">Novipirellula caenicola</name>
    <dbReference type="NCBI Taxonomy" id="1536901"/>
    <lineage>
        <taxon>Bacteria</taxon>
        <taxon>Pseudomonadati</taxon>
        <taxon>Planctomycetota</taxon>
        <taxon>Planctomycetia</taxon>
        <taxon>Pirellulales</taxon>
        <taxon>Pirellulaceae</taxon>
        <taxon>Novipirellula</taxon>
    </lineage>
</organism>
<dbReference type="Gene3D" id="3.40.1580.10">
    <property type="entry name" value="SMI1/KNR4-like"/>
    <property type="match status" value="1"/>
</dbReference>
<evidence type="ECO:0000313" key="2">
    <source>
        <dbReference type="EMBL" id="GAA5511192.1"/>
    </source>
</evidence>
<dbReference type="Pfam" id="PF09346">
    <property type="entry name" value="SMI1_KNR4"/>
    <property type="match status" value="1"/>
</dbReference>
<evidence type="ECO:0000259" key="1">
    <source>
        <dbReference type="SMART" id="SM00860"/>
    </source>
</evidence>
<dbReference type="Proteomes" id="UP001416858">
    <property type="component" value="Unassembled WGS sequence"/>
</dbReference>
<name>A0ABP9W4X4_9BACT</name>
<sequence length="162" mass="18713">MTDWKTLVEQHHLMAHPDGDYNLVMGPPASNETLANLETELGFKLPPEFRSFYSSLDGFGIAPVDEPSDVSWFFRPCEQIEQFSTDVRGWFKKTHEKYAKRFFPFIDWANGDGIGYMLDESNEPFDGVFEFNHELYKFDSAQDVNEFLRHVPAGIQDFLSVS</sequence>
<evidence type="ECO:0000313" key="3">
    <source>
        <dbReference type="Proteomes" id="UP001416858"/>
    </source>
</evidence>
<comment type="caution">
    <text evidence="2">The sequence shown here is derived from an EMBL/GenBank/DDBJ whole genome shotgun (WGS) entry which is preliminary data.</text>
</comment>
<reference evidence="2 3" key="1">
    <citation type="submission" date="2024-02" db="EMBL/GenBank/DDBJ databases">
        <title>Rhodopirellula caenicola NBRC 110016.</title>
        <authorList>
            <person name="Ichikawa N."/>
            <person name="Katano-Makiyama Y."/>
            <person name="Hidaka K."/>
        </authorList>
    </citation>
    <scope>NUCLEOTIDE SEQUENCE [LARGE SCALE GENOMIC DNA]</scope>
    <source>
        <strain evidence="2 3">NBRC 110016</strain>
    </source>
</reference>
<dbReference type="EMBL" id="BAABRO010000042">
    <property type="protein sequence ID" value="GAA5511192.1"/>
    <property type="molecule type" value="Genomic_DNA"/>
</dbReference>
<accession>A0ABP9W4X4</accession>
<gene>
    <name evidence="2" type="ORF">Rcae01_06708</name>
</gene>
<dbReference type="SMART" id="SM00860">
    <property type="entry name" value="SMI1_KNR4"/>
    <property type="match status" value="1"/>
</dbReference>
<keyword evidence="3" id="KW-1185">Reference proteome</keyword>
<dbReference type="InterPro" id="IPR018958">
    <property type="entry name" value="Knr4/Smi1-like_dom"/>
</dbReference>
<dbReference type="InterPro" id="IPR037883">
    <property type="entry name" value="Knr4/Smi1-like_sf"/>
</dbReference>
<proteinExistence type="predicted"/>